<evidence type="ECO:0000256" key="10">
    <source>
        <dbReference type="RuleBase" id="RU361115"/>
    </source>
</evidence>
<dbReference type="EMBL" id="LC416756">
    <property type="protein sequence ID" value="BBF94990.1"/>
    <property type="molecule type" value="mRNA"/>
</dbReference>
<proteinExistence type="evidence at transcript level"/>
<evidence type="ECO:0000256" key="7">
    <source>
        <dbReference type="ARBA" id="ARBA00023098"/>
    </source>
</evidence>
<keyword evidence="2 10" id="KW-0444">Lipid biosynthesis</keyword>
<dbReference type="GO" id="GO:0042761">
    <property type="term" value="P:very long-chain fatty acid biosynthetic process"/>
    <property type="evidence" value="ECO:0007669"/>
    <property type="project" value="TreeGrafter"/>
</dbReference>
<dbReference type="GO" id="GO:0019367">
    <property type="term" value="P:fatty acid elongation, saturated fatty acid"/>
    <property type="evidence" value="ECO:0007669"/>
    <property type="project" value="TreeGrafter"/>
</dbReference>
<dbReference type="EC" id="2.3.1.199" evidence="10"/>
<dbReference type="PANTHER" id="PTHR11157">
    <property type="entry name" value="FATTY ACID ACYL TRANSFERASE-RELATED"/>
    <property type="match status" value="1"/>
</dbReference>
<evidence type="ECO:0000256" key="1">
    <source>
        <dbReference type="ARBA" id="ARBA00004141"/>
    </source>
</evidence>
<dbReference type="PROSITE" id="PS01188">
    <property type="entry name" value="ELO"/>
    <property type="match status" value="1"/>
</dbReference>
<feature type="transmembrane region" description="Helical" evidence="10">
    <location>
        <begin position="171"/>
        <end position="193"/>
    </location>
</feature>
<dbReference type="GO" id="GO:0034625">
    <property type="term" value="P:fatty acid elongation, monounsaturated fatty acid"/>
    <property type="evidence" value="ECO:0007669"/>
    <property type="project" value="TreeGrafter"/>
</dbReference>
<comment type="subcellular location">
    <subcellularLocation>
        <location evidence="1">Membrane</location>
        <topology evidence="1">Multi-pass membrane protein</topology>
    </subcellularLocation>
</comment>
<feature type="transmembrane region" description="Helical" evidence="10">
    <location>
        <begin position="66"/>
        <end position="83"/>
    </location>
</feature>
<comment type="similarity">
    <text evidence="10">Belongs to the ELO family.</text>
</comment>
<evidence type="ECO:0000256" key="3">
    <source>
        <dbReference type="ARBA" id="ARBA00022679"/>
    </source>
</evidence>
<feature type="transmembrane region" description="Helical" evidence="10">
    <location>
        <begin position="27"/>
        <end position="46"/>
    </location>
</feature>
<name>A0A499U951_9ODON</name>
<protein>
    <recommendedName>
        <fullName evidence="10">Elongation of very long chain fatty acids protein</fullName>
        <ecNumber evidence="10">2.3.1.199</ecNumber>
    </recommendedName>
    <alternativeName>
        <fullName evidence="10">Very-long-chain 3-oxoacyl-CoA synthase</fullName>
    </alternativeName>
</protein>
<evidence type="ECO:0000256" key="8">
    <source>
        <dbReference type="ARBA" id="ARBA00023136"/>
    </source>
</evidence>
<evidence type="ECO:0000313" key="11">
    <source>
        <dbReference type="EMBL" id="BBF94990.1"/>
    </source>
</evidence>
<keyword evidence="6 10" id="KW-1133">Transmembrane helix</keyword>
<dbReference type="GO" id="GO:0030148">
    <property type="term" value="P:sphingolipid biosynthetic process"/>
    <property type="evidence" value="ECO:0007669"/>
    <property type="project" value="TreeGrafter"/>
</dbReference>
<keyword evidence="8 10" id="KW-0472">Membrane</keyword>
<keyword evidence="7 10" id="KW-0443">Lipid metabolism</keyword>
<evidence type="ECO:0000256" key="6">
    <source>
        <dbReference type="ARBA" id="ARBA00022989"/>
    </source>
</evidence>
<keyword evidence="5 10" id="KW-0276">Fatty acid metabolism</keyword>
<dbReference type="InterPro" id="IPR002076">
    <property type="entry name" value="ELO_fam"/>
</dbReference>
<sequence>MANLTRALINGYHFVNDELSDPRTNDWPLMSSPFPGLAILGAYLYFVNRIGPKMMANRPPMGLRNILIVYNAFQVLISAWLFYECLDGAWLRDYDLRCQPVDYSDDPKAIRVARGVYFYFLVKIIELLDTVFFILRKKFNQVTFLHVYHHTGMVMLAWGGTKFLPGGHGTFMGVLNTFVHIVMYAYYLITNIWPDKKKNIWWKKYITQMQMVQFALISVHSLQLLFRECQYPKFTVGILVPQNLFMLSLFADFYRRTYWRKPQKEE</sequence>
<dbReference type="Pfam" id="PF01151">
    <property type="entry name" value="ELO"/>
    <property type="match status" value="1"/>
</dbReference>
<keyword evidence="9 10" id="KW-0275">Fatty acid biosynthesis</keyword>
<reference evidence="11" key="1">
    <citation type="journal article" date="2019" name="Elife">
        <title>Molecular basis of wax-based color change and UV reflection in dragonflies.</title>
        <authorList>
            <person name="Futahashi R."/>
            <person name="Yamahama Y."/>
            <person name="Kawaguchi M."/>
            <person name="Mori N."/>
            <person name="Ishii D."/>
            <person name="Okude G."/>
            <person name="Hirai Y."/>
            <person name="Kawahara-Miki R."/>
            <person name="Yoshitake K."/>
            <person name="Yajima S."/>
            <person name="Hariyama T."/>
            <person name="Fukatsu T."/>
        </authorList>
    </citation>
    <scope>NUCLEOTIDE SEQUENCE</scope>
</reference>
<dbReference type="InterPro" id="IPR030457">
    <property type="entry name" value="ELO_CS"/>
</dbReference>
<feature type="transmembrane region" description="Helical" evidence="10">
    <location>
        <begin position="116"/>
        <end position="135"/>
    </location>
</feature>
<evidence type="ECO:0000256" key="2">
    <source>
        <dbReference type="ARBA" id="ARBA00022516"/>
    </source>
</evidence>
<comment type="catalytic activity">
    <reaction evidence="10">
        <text>a very-long-chain acyl-CoA + malonyl-CoA + H(+) = a very-long-chain 3-oxoacyl-CoA + CO2 + CoA</text>
        <dbReference type="Rhea" id="RHEA:32727"/>
        <dbReference type="ChEBI" id="CHEBI:15378"/>
        <dbReference type="ChEBI" id="CHEBI:16526"/>
        <dbReference type="ChEBI" id="CHEBI:57287"/>
        <dbReference type="ChEBI" id="CHEBI:57384"/>
        <dbReference type="ChEBI" id="CHEBI:90725"/>
        <dbReference type="ChEBI" id="CHEBI:90736"/>
        <dbReference type="EC" id="2.3.1.199"/>
    </reaction>
</comment>
<dbReference type="GO" id="GO:0009922">
    <property type="term" value="F:fatty acid elongase activity"/>
    <property type="evidence" value="ECO:0007669"/>
    <property type="project" value="UniProtKB-EC"/>
</dbReference>
<gene>
    <name evidence="11" type="primary">ELOVL10</name>
</gene>
<dbReference type="GO" id="GO:0034626">
    <property type="term" value="P:fatty acid elongation, polyunsaturated fatty acid"/>
    <property type="evidence" value="ECO:0007669"/>
    <property type="project" value="TreeGrafter"/>
</dbReference>
<accession>A0A499U951</accession>
<dbReference type="PANTHER" id="PTHR11157:SF21">
    <property type="entry name" value="ELONGATION OF VERY LONG CHAIN FATTY ACIDS PROTEIN"/>
    <property type="match status" value="1"/>
</dbReference>
<dbReference type="GO" id="GO:0005789">
    <property type="term" value="C:endoplasmic reticulum membrane"/>
    <property type="evidence" value="ECO:0007669"/>
    <property type="project" value="TreeGrafter"/>
</dbReference>
<organism evidence="11">
    <name type="scientific">Orthetrum albistylum</name>
    <dbReference type="NCBI Taxonomy" id="254766"/>
    <lineage>
        <taxon>Eukaryota</taxon>
        <taxon>Metazoa</taxon>
        <taxon>Ecdysozoa</taxon>
        <taxon>Arthropoda</taxon>
        <taxon>Hexapoda</taxon>
        <taxon>Insecta</taxon>
        <taxon>Pterygota</taxon>
        <taxon>Palaeoptera</taxon>
        <taxon>Odonata</taxon>
        <taxon>Epiprocta</taxon>
        <taxon>Anisoptera</taxon>
        <taxon>Libelluloidea</taxon>
        <taxon>Libellulidae</taxon>
        <taxon>Orthetrum</taxon>
    </lineage>
</organism>
<feature type="transmembrane region" description="Helical" evidence="10">
    <location>
        <begin position="142"/>
        <end position="159"/>
    </location>
</feature>
<evidence type="ECO:0000256" key="5">
    <source>
        <dbReference type="ARBA" id="ARBA00022832"/>
    </source>
</evidence>
<evidence type="ECO:0000256" key="9">
    <source>
        <dbReference type="ARBA" id="ARBA00023160"/>
    </source>
</evidence>
<keyword evidence="4 10" id="KW-0812">Transmembrane</keyword>
<dbReference type="AlphaFoldDB" id="A0A499U951"/>
<keyword evidence="3 10" id="KW-0808">Transferase</keyword>
<evidence type="ECO:0000256" key="4">
    <source>
        <dbReference type="ARBA" id="ARBA00022692"/>
    </source>
</evidence>